<organism evidence="1">
    <name type="scientific">Rhizophora mucronata</name>
    <name type="common">Asiatic mangrove</name>
    <dbReference type="NCBI Taxonomy" id="61149"/>
    <lineage>
        <taxon>Eukaryota</taxon>
        <taxon>Viridiplantae</taxon>
        <taxon>Streptophyta</taxon>
        <taxon>Embryophyta</taxon>
        <taxon>Tracheophyta</taxon>
        <taxon>Spermatophyta</taxon>
        <taxon>Magnoliopsida</taxon>
        <taxon>eudicotyledons</taxon>
        <taxon>Gunneridae</taxon>
        <taxon>Pentapetalae</taxon>
        <taxon>rosids</taxon>
        <taxon>fabids</taxon>
        <taxon>Malpighiales</taxon>
        <taxon>Rhizophoraceae</taxon>
        <taxon>Rhizophora</taxon>
    </lineage>
</organism>
<reference evidence="1" key="1">
    <citation type="submission" date="2018-02" db="EMBL/GenBank/DDBJ databases">
        <title>Rhizophora mucronata_Transcriptome.</title>
        <authorList>
            <person name="Meera S.P."/>
            <person name="Sreeshan A."/>
            <person name="Augustine A."/>
        </authorList>
    </citation>
    <scope>NUCLEOTIDE SEQUENCE</scope>
    <source>
        <tissue evidence="1">Leaf</tissue>
    </source>
</reference>
<evidence type="ECO:0000313" key="1">
    <source>
        <dbReference type="EMBL" id="MBX61581.1"/>
    </source>
</evidence>
<accession>A0A2P2Q3N3</accession>
<dbReference type="AlphaFoldDB" id="A0A2P2Q3N3"/>
<name>A0A2P2Q3N3_RHIMU</name>
<sequence>MQGKSVPPPTSLRCNT</sequence>
<dbReference type="EMBL" id="GGEC01081097">
    <property type="protein sequence ID" value="MBX61581.1"/>
    <property type="molecule type" value="Transcribed_RNA"/>
</dbReference>
<protein>
    <submittedName>
        <fullName evidence="1">Uncharacterized protein</fullName>
    </submittedName>
</protein>
<proteinExistence type="predicted"/>